<evidence type="ECO:0000256" key="5">
    <source>
        <dbReference type="ARBA" id="ARBA00022989"/>
    </source>
</evidence>
<dbReference type="Proteomes" id="UP000253744">
    <property type="component" value="Chromosome"/>
</dbReference>
<reference evidence="8 9" key="1">
    <citation type="submission" date="2018-07" db="EMBL/GenBank/DDBJ databases">
        <title>Complete Genome and Methylome Analysis of Deinococcus wulumuqiensis NEB 479.</title>
        <authorList>
            <person name="Fomenkov A."/>
            <person name="Luyten Y."/>
            <person name="Vincze T."/>
            <person name="Anton B.P."/>
            <person name="Clark T."/>
            <person name="Roberts R.J."/>
            <person name="Morgan R.D."/>
        </authorList>
    </citation>
    <scope>NUCLEOTIDE SEQUENCE [LARGE SCALE GENOMIC DNA]</scope>
    <source>
        <strain evidence="8 9">NEB 479</strain>
    </source>
</reference>
<feature type="transmembrane region" description="Helical" evidence="7">
    <location>
        <begin position="284"/>
        <end position="301"/>
    </location>
</feature>
<dbReference type="STRING" id="1288484.GCA_000348665_02909"/>
<feature type="transmembrane region" description="Helical" evidence="7">
    <location>
        <begin position="375"/>
        <end position="392"/>
    </location>
</feature>
<keyword evidence="2" id="KW-0813">Transport</keyword>
<dbReference type="Gene3D" id="1.20.1250.20">
    <property type="entry name" value="MFS general substrate transporter like domains"/>
    <property type="match status" value="1"/>
</dbReference>
<dbReference type="EMBL" id="CP031158">
    <property type="protein sequence ID" value="AXG99294.1"/>
    <property type="molecule type" value="Genomic_DNA"/>
</dbReference>
<dbReference type="SUPFAM" id="SSF103473">
    <property type="entry name" value="MFS general substrate transporter"/>
    <property type="match status" value="1"/>
</dbReference>
<feature type="transmembrane region" description="Helical" evidence="7">
    <location>
        <begin position="307"/>
        <end position="330"/>
    </location>
</feature>
<dbReference type="AlphaFoldDB" id="A0A345IHX2"/>
<comment type="subcellular location">
    <subcellularLocation>
        <location evidence="1">Cell membrane</location>
        <topology evidence="1">Multi-pass membrane protein</topology>
    </subcellularLocation>
</comment>
<evidence type="ECO:0000256" key="4">
    <source>
        <dbReference type="ARBA" id="ARBA00022692"/>
    </source>
</evidence>
<evidence type="ECO:0000256" key="6">
    <source>
        <dbReference type="ARBA" id="ARBA00023136"/>
    </source>
</evidence>
<dbReference type="RefSeq" id="WP_114672139.1">
    <property type="nucleotide sequence ID" value="NZ_CP031158.1"/>
</dbReference>
<keyword evidence="3" id="KW-1003">Cell membrane</keyword>
<organism evidence="8 9">
    <name type="scientific">Deinococcus wulumuqiensis</name>
    <dbReference type="NCBI Taxonomy" id="980427"/>
    <lineage>
        <taxon>Bacteria</taxon>
        <taxon>Thermotogati</taxon>
        <taxon>Deinococcota</taxon>
        <taxon>Deinococci</taxon>
        <taxon>Deinococcales</taxon>
        <taxon>Deinococcaceae</taxon>
        <taxon>Deinococcus</taxon>
    </lineage>
</organism>
<dbReference type="InterPro" id="IPR011701">
    <property type="entry name" value="MFS"/>
</dbReference>
<feature type="transmembrane region" description="Helical" evidence="7">
    <location>
        <begin position="79"/>
        <end position="97"/>
    </location>
</feature>
<dbReference type="CDD" id="cd06173">
    <property type="entry name" value="MFS_MefA_like"/>
    <property type="match status" value="1"/>
</dbReference>
<evidence type="ECO:0000313" key="8">
    <source>
        <dbReference type="EMBL" id="AXG99294.1"/>
    </source>
</evidence>
<feature type="transmembrane region" description="Helical" evidence="7">
    <location>
        <begin position="168"/>
        <end position="188"/>
    </location>
</feature>
<evidence type="ECO:0000256" key="3">
    <source>
        <dbReference type="ARBA" id="ARBA00022475"/>
    </source>
</evidence>
<feature type="transmembrane region" description="Helical" evidence="7">
    <location>
        <begin position="342"/>
        <end position="363"/>
    </location>
</feature>
<dbReference type="GO" id="GO:0005886">
    <property type="term" value="C:plasma membrane"/>
    <property type="evidence" value="ECO:0007669"/>
    <property type="project" value="UniProtKB-SubCell"/>
</dbReference>
<keyword evidence="6 7" id="KW-0472">Membrane</keyword>
<dbReference type="PANTHER" id="PTHR23513">
    <property type="entry name" value="INTEGRAL MEMBRANE EFFLUX PROTEIN-RELATED"/>
    <property type="match status" value="1"/>
</dbReference>
<evidence type="ECO:0000313" key="9">
    <source>
        <dbReference type="Proteomes" id="UP000253744"/>
    </source>
</evidence>
<sequence length="396" mass="39342">MTTVRRTLDVVTPLPLLLAAQGLGVMGSAAYSVAALWTLKAGGGDDRLLAVAGALFALPALLLGVLAGQLADRVDRKGILVLAPLACAAVLGGVVWLAQGTTVAMTVPLLLAGVLLNVALTFDEPAFLASLPELASEGELGRVNALHQLLTSAGSIGGALLGGVLAGWGVGAAATAGLFAYLLCFLLVPLTRWPARAVVLASSGAPRPNLRELWRLLPPALRQLVVLVCAFITFAAPMPALLPALVHDQLQLGPQALGTLEAAFGGGFVLGGGLALLGVRPRRLAGLGVAVLVAGAVRLGLSVAPTLPVSAGLLLLGGAAVAVASIAAMTQLQEGAPATSRGALLGAVSSLLAGATPLGLGLATAALPTLGLPGILQGTGMVLLLLGLGALLRGRR</sequence>
<feature type="transmembrane region" description="Helical" evidence="7">
    <location>
        <begin position="257"/>
        <end position="277"/>
    </location>
</feature>
<dbReference type="InterPro" id="IPR036259">
    <property type="entry name" value="MFS_trans_sf"/>
</dbReference>
<accession>A0A345IHX2</accession>
<keyword evidence="4 7" id="KW-0812">Transmembrane</keyword>
<feature type="transmembrane region" description="Helical" evidence="7">
    <location>
        <begin position="224"/>
        <end position="245"/>
    </location>
</feature>
<keyword evidence="5 7" id="KW-1133">Transmembrane helix</keyword>
<evidence type="ECO:0000256" key="1">
    <source>
        <dbReference type="ARBA" id="ARBA00004651"/>
    </source>
</evidence>
<protein>
    <submittedName>
        <fullName evidence="8">MFS transporter</fullName>
    </submittedName>
</protein>
<evidence type="ECO:0000256" key="7">
    <source>
        <dbReference type="SAM" id="Phobius"/>
    </source>
</evidence>
<feature type="transmembrane region" description="Helical" evidence="7">
    <location>
        <begin position="48"/>
        <end position="67"/>
    </location>
</feature>
<dbReference type="Pfam" id="PF07690">
    <property type="entry name" value="MFS_1"/>
    <property type="match status" value="1"/>
</dbReference>
<proteinExistence type="predicted"/>
<gene>
    <name evidence="8" type="ORF">DVJ83_09245</name>
</gene>
<dbReference type="GO" id="GO:0022857">
    <property type="term" value="F:transmembrane transporter activity"/>
    <property type="evidence" value="ECO:0007669"/>
    <property type="project" value="InterPro"/>
</dbReference>
<dbReference type="PANTHER" id="PTHR23513:SF9">
    <property type="entry name" value="ENTEROBACTIN EXPORTER ENTS"/>
    <property type="match status" value="1"/>
</dbReference>
<name>A0A345IHX2_9DEIO</name>
<evidence type="ECO:0000256" key="2">
    <source>
        <dbReference type="ARBA" id="ARBA00022448"/>
    </source>
</evidence>
<dbReference type="KEGG" id="dwu:DVJ83_09245"/>